<dbReference type="PROSITE" id="PS50977">
    <property type="entry name" value="HTH_TETR_2"/>
    <property type="match status" value="1"/>
</dbReference>
<gene>
    <name evidence="7" type="ORF">SAMN02745857_00163</name>
</gene>
<proteinExistence type="predicted"/>
<accession>A0A1W1WYZ7</accession>
<dbReference type="Pfam" id="PF00440">
    <property type="entry name" value="TetR_N"/>
    <property type="match status" value="1"/>
</dbReference>
<organism evidence="7 8">
    <name type="scientific">Andreprevotia lacus DSM 23236</name>
    <dbReference type="NCBI Taxonomy" id="1121001"/>
    <lineage>
        <taxon>Bacteria</taxon>
        <taxon>Pseudomonadati</taxon>
        <taxon>Pseudomonadota</taxon>
        <taxon>Betaproteobacteria</taxon>
        <taxon>Neisseriales</taxon>
        <taxon>Chitinibacteraceae</taxon>
        <taxon>Andreprevotia</taxon>
    </lineage>
</organism>
<dbReference type="InterPro" id="IPR001647">
    <property type="entry name" value="HTH_TetR"/>
</dbReference>
<dbReference type="AlphaFoldDB" id="A0A1W1WYZ7"/>
<evidence type="ECO:0000256" key="4">
    <source>
        <dbReference type="ARBA" id="ARBA00023163"/>
    </source>
</evidence>
<dbReference type="InterPro" id="IPR036271">
    <property type="entry name" value="Tet_transcr_reg_TetR-rel_C_sf"/>
</dbReference>
<evidence type="ECO:0000259" key="6">
    <source>
        <dbReference type="PROSITE" id="PS50977"/>
    </source>
</evidence>
<dbReference type="Proteomes" id="UP000192761">
    <property type="component" value="Unassembled WGS sequence"/>
</dbReference>
<dbReference type="RefSeq" id="WP_245804230.1">
    <property type="nucleotide sequence ID" value="NZ_FWXD01000001.1"/>
</dbReference>
<dbReference type="PANTHER" id="PTHR47506">
    <property type="entry name" value="TRANSCRIPTIONAL REGULATORY PROTEIN"/>
    <property type="match status" value="1"/>
</dbReference>
<dbReference type="Gene3D" id="1.10.357.10">
    <property type="entry name" value="Tetracycline Repressor, domain 2"/>
    <property type="match status" value="1"/>
</dbReference>
<feature type="domain" description="HTH tetR-type" evidence="6">
    <location>
        <begin position="1"/>
        <end position="50"/>
    </location>
</feature>
<keyword evidence="8" id="KW-1185">Reference proteome</keyword>
<dbReference type="InterPro" id="IPR023772">
    <property type="entry name" value="DNA-bd_HTH_TetR-type_CS"/>
</dbReference>
<dbReference type="InterPro" id="IPR009057">
    <property type="entry name" value="Homeodomain-like_sf"/>
</dbReference>
<sequence>MDVFWIHGYEGSSLSQLTEAMGINSPSLYAAFGSKEALFKEALDQYDREEGAAIQSRLDSRPRLRDAIEAMLEASAICFSEPGRPPGCMVLLSALNCTPGNAGVWQHLHERRGRSLDILRARFLRGLAEGDLPPGCDVEALTSFYAGIRQAMSMQAIDGASRATLQGLARAGMLAWDALVGQPATTADAAG</sequence>
<dbReference type="STRING" id="1121001.SAMN02745857_00163"/>
<evidence type="ECO:0000313" key="8">
    <source>
        <dbReference type="Proteomes" id="UP000192761"/>
    </source>
</evidence>
<dbReference type="SUPFAM" id="SSF48498">
    <property type="entry name" value="Tetracyclin repressor-like, C-terminal domain"/>
    <property type="match status" value="1"/>
</dbReference>
<name>A0A1W1WYZ7_9NEIS</name>
<evidence type="ECO:0000256" key="5">
    <source>
        <dbReference type="PROSITE-ProRule" id="PRU00335"/>
    </source>
</evidence>
<protein>
    <submittedName>
        <fullName evidence="7">Transcriptional regulator, TetR family</fullName>
    </submittedName>
</protein>
<keyword evidence="4" id="KW-0804">Transcription</keyword>
<feature type="DNA-binding region" description="H-T-H motif" evidence="5">
    <location>
        <begin position="13"/>
        <end position="32"/>
    </location>
</feature>
<keyword evidence="3 5" id="KW-0238">DNA-binding</keyword>
<evidence type="ECO:0000256" key="2">
    <source>
        <dbReference type="ARBA" id="ARBA00023015"/>
    </source>
</evidence>
<dbReference type="GO" id="GO:0003677">
    <property type="term" value="F:DNA binding"/>
    <property type="evidence" value="ECO:0007669"/>
    <property type="project" value="UniProtKB-UniRule"/>
</dbReference>
<evidence type="ECO:0000256" key="1">
    <source>
        <dbReference type="ARBA" id="ARBA00022491"/>
    </source>
</evidence>
<keyword evidence="2" id="KW-0805">Transcription regulation</keyword>
<dbReference type="PROSITE" id="PS01081">
    <property type="entry name" value="HTH_TETR_1"/>
    <property type="match status" value="1"/>
</dbReference>
<evidence type="ECO:0000256" key="3">
    <source>
        <dbReference type="ARBA" id="ARBA00023125"/>
    </source>
</evidence>
<dbReference type="Gene3D" id="1.10.10.60">
    <property type="entry name" value="Homeodomain-like"/>
    <property type="match status" value="1"/>
</dbReference>
<dbReference type="PANTHER" id="PTHR47506:SF1">
    <property type="entry name" value="HTH-TYPE TRANSCRIPTIONAL REGULATOR YJDC"/>
    <property type="match status" value="1"/>
</dbReference>
<dbReference type="SUPFAM" id="SSF46689">
    <property type="entry name" value="Homeodomain-like"/>
    <property type="match status" value="1"/>
</dbReference>
<reference evidence="7 8" key="1">
    <citation type="submission" date="2017-04" db="EMBL/GenBank/DDBJ databases">
        <authorList>
            <person name="Afonso C.L."/>
            <person name="Miller P.J."/>
            <person name="Scott M.A."/>
            <person name="Spackman E."/>
            <person name="Goraichik I."/>
            <person name="Dimitrov K.M."/>
            <person name="Suarez D.L."/>
            <person name="Swayne D.E."/>
        </authorList>
    </citation>
    <scope>NUCLEOTIDE SEQUENCE [LARGE SCALE GENOMIC DNA]</scope>
    <source>
        <strain evidence="7 8">DSM 23236</strain>
    </source>
</reference>
<evidence type="ECO:0000313" key="7">
    <source>
        <dbReference type="EMBL" id="SMC16351.1"/>
    </source>
</evidence>
<keyword evidence="1" id="KW-0678">Repressor</keyword>
<dbReference type="EMBL" id="FWXD01000001">
    <property type="protein sequence ID" value="SMC16351.1"/>
    <property type="molecule type" value="Genomic_DNA"/>
</dbReference>